<accession>A0AAJ6V2P2</accession>
<gene>
    <name evidence="18" type="primary">LOC105136497</name>
</gene>
<dbReference type="GO" id="GO:0003677">
    <property type="term" value="F:DNA binding"/>
    <property type="evidence" value="ECO:0007669"/>
    <property type="project" value="UniProtKB-KW"/>
</dbReference>
<dbReference type="InterPro" id="IPR043145">
    <property type="entry name" value="Znf_ZZ_sf"/>
</dbReference>
<dbReference type="GO" id="GO:0006357">
    <property type="term" value="P:regulation of transcription by RNA polymerase II"/>
    <property type="evidence" value="ECO:0007669"/>
    <property type="project" value="InterPro"/>
</dbReference>
<evidence type="ECO:0000259" key="13">
    <source>
        <dbReference type="PROSITE" id="PS50135"/>
    </source>
</evidence>
<organism evidence="17 18">
    <name type="scientific">Populus euphratica</name>
    <name type="common">Euphrates poplar</name>
    <dbReference type="NCBI Taxonomy" id="75702"/>
    <lineage>
        <taxon>Eukaryota</taxon>
        <taxon>Viridiplantae</taxon>
        <taxon>Streptophyta</taxon>
        <taxon>Embryophyta</taxon>
        <taxon>Tracheophyta</taxon>
        <taxon>Spermatophyta</taxon>
        <taxon>Magnoliopsida</taxon>
        <taxon>eudicotyledons</taxon>
        <taxon>Gunneridae</taxon>
        <taxon>Pentapetalae</taxon>
        <taxon>rosids</taxon>
        <taxon>fabids</taxon>
        <taxon>Malpighiales</taxon>
        <taxon>Salicaceae</taxon>
        <taxon>Saliceae</taxon>
        <taxon>Populus</taxon>
    </lineage>
</organism>
<evidence type="ECO:0000256" key="2">
    <source>
        <dbReference type="ARBA" id="ARBA00022723"/>
    </source>
</evidence>
<feature type="region of interest" description="Disordered" evidence="11">
    <location>
        <begin position="179"/>
        <end position="296"/>
    </location>
</feature>
<dbReference type="InterPro" id="IPR017930">
    <property type="entry name" value="Myb_dom"/>
</dbReference>
<evidence type="ECO:0000256" key="9">
    <source>
        <dbReference type="PIRNR" id="PIRNR025024"/>
    </source>
</evidence>
<dbReference type="AlphaFoldDB" id="A0AAJ6V2P2"/>
<feature type="domain" description="SANT" evidence="15">
    <location>
        <begin position="103"/>
        <end position="155"/>
    </location>
</feature>
<dbReference type="FunFam" id="1.10.10.10:FF:000087">
    <property type="entry name" value="Transcriptional adapter 2"/>
    <property type="match status" value="1"/>
</dbReference>
<dbReference type="Gene3D" id="1.10.10.10">
    <property type="entry name" value="Winged helix-like DNA-binding domain superfamily/Winged helix DNA-binding domain"/>
    <property type="match status" value="1"/>
</dbReference>
<dbReference type="InterPro" id="IPR055141">
    <property type="entry name" value="TADA2A_B-like_dom"/>
</dbReference>
<dbReference type="Pfam" id="PF22941">
    <property type="entry name" value="TADA2A-like_3rd"/>
    <property type="match status" value="1"/>
</dbReference>
<keyword evidence="2" id="KW-0479">Metal-binding</keyword>
<dbReference type="Proteomes" id="UP000694918">
    <property type="component" value="Unplaced"/>
</dbReference>
<dbReference type="FunFam" id="1.10.10.60:FF:000115">
    <property type="entry name" value="Transcriptional adapter 2"/>
    <property type="match status" value="1"/>
</dbReference>
<evidence type="ECO:0000256" key="8">
    <source>
        <dbReference type="ARBA" id="ARBA00023242"/>
    </source>
</evidence>
<dbReference type="PROSITE" id="PS51294">
    <property type="entry name" value="HTH_MYB"/>
    <property type="match status" value="1"/>
</dbReference>
<dbReference type="PROSITE" id="PS01357">
    <property type="entry name" value="ZF_ZZ_1"/>
    <property type="match status" value="1"/>
</dbReference>
<dbReference type="PROSITE" id="PS50090">
    <property type="entry name" value="MYB_LIKE"/>
    <property type="match status" value="1"/>
</dbReference>
<evidence type="ECO:0000256" key="1">
    <source>
        <dbReference type="ARBA" id="ARBA00004123"/>
    </source>
</evidence>
<keyword evidence="5 9" id="KW-0805">Transcription regulation</keyword>
<dbReference type="Gene3D" id="1.10.10.60">
    <property type="entry name" value="Homeodomain-like"/>
    <property type="match status" value="1"/>
</dbReference>
<protein>
    <recommendedName>
        <fullName evidence="9">Transcriptional adapter</fullName>
    </recommendedName>
</protein>
<keyword evidence="8 9" id="KW-0539">Nucleus</keyword>
<dbReference type="InterPro" id="IPR036388">
    <property type="entry name" value="WH-like_DNA-bd_sf"/>
</dbReference>
<dbReference type="InterPro" id="IPR017884">
    <property type="entry name" value="SANT_dom"/>
</dbReference>
<dbReference type="PROSITE" id="PS50934">
    <property type="entry name" value="SWIRM"/>
    <property type="match status" value="1"/>
</dbReference>
<keyword evidence="6" id="KW-0238">DNA-binding</keyword>
<evidence type="ECO:0000259" key="14">
    <source>
        <dbReference type="PROSITE" id="PS50934"/>
    </source>
</evidence>
<feature type="domain" description="HTH myb-type" evidence="16">
    <location>
        <begin position="108"/>
        <end position="155"/>
    </location>
</feature>
<dbReference type="GO" id="GO:0003682">
    <property type="term" value="F:chromatin binding"/>
    <property type="evidence" value="ECO:0007669"/>
    <property type="project" value="TreeGrafter"/>
</dbReference>
<dbReference type="GO" id="GO:0008270">
    <property type="term" value="F:zinc ion binding"/>
    <property type="evidence" value="ECO:0007669"/>
    <property type="project" value="UniProtKB-KW"/>
</dbReference>
<evidence type="ECO:0000256" key="10">
    <source>
        <dbReference type="PROSITE-ProRule" id="PRU00228"/>
    </source>
</evidence>
<reference evidence="18" key="1">
    <citation type="submission" date="2025-08" db="UniProtKB">
        <authorList>
            <consortium name="RefSeq"/>
        </authorList>
    </citation>
    <scope>IDENTIFICATION</scope>
</reference>
<dbReference type="SUPFAM" id="SSF57850">
    <property type="entry name" value="RING/U-box"/>
    <property type="match status" value="1"/>
</dbReference>
<dbReference type="GO" id="GO:0005634">
    <property type="term" value="C:nucleus"/>
    <property type="evidence" value="ECO:0007669"/>
    <property type="project" value="UniProtKB-SubCell"/>
</dbReference>
<dbReference type="Pfam" id="PF25299">
    <property type="entry name" value="ZZ_ADA2"/>
    <property type="match status" value="1"/>
</dbReference>
<dbReference type="Gene3D" id="3.30.60.90">
    <property type="match status" value="1"/>
</dbReference>
<dbReference type="PROSITE" id="PS51293">
    <property type="entry name" value="SANT"/>
    <property type="match status" value="1"/>
</dbReference>
<feature type="domain" description="ZZ-type" evidence="13">
    <location>
        <begin position="45"/>
        <end position="101"/>
    </location>
</feature>
<dbReference type="CDD" id="cd02335">
    <property type="entry name" value="ZZ_ADA2"/>
    <property type="match status" value="1"/>
</dbReference>
<dbReference type="PANTHER" id="PTHR12374:SF81">
    <property type="entry name" value="TRANSCRIPTIONAL ADAPTER ADA2B"/>
    <property type="match status" value="1"/>
</dbReference>
<feature type="domain" description="SWIRM" evidence="14">
    <location>
        <begin position="473"/>
        <end position="559"/>
    </location>
</feature>
<dbReference type="FunFam" id="3.30.60.90:FF:000013">
    <property type="entry name" value="Transcriptional adapter"/>
    <property type="match status" value="1"/>
</dbReference>
<keyword evidence="7 9" id="KW-0804">Transcription</keyword>
<evidence type="ECO:0000259" key="15">
    <source>
        <dbReference type="PROSITE" id="PS51293"/>
    </source>
</evidence>
<evidence type="ECO:0000256" key="3">
    <source>
        <dbReference type="ARBA" id="ARBA00022771"/>
    </source>
</evidence>
<evidence type="ECO:0000259" key="16">
    <source>
        <dbReference type="PROSITE" id="PS51294"/>
    </source>
</evidence>
<keyword evidence="17" id="KW-1185">Reference proteome</keyword>
<dbReference type="Pfam" id="PF00249">
    <property type="entry name" value="Myb_DNA-binding"/>
    <property type="match status" value="1"/>
</dbReference>
<evidence type="ECO:0000256" key="4">
    <source>
        <dbReference type="ARBA" id="ARBA00022833"/>
    </source>
</evidence>
<keyword evidence="3 10" id="KW-0863">Zinc-finger</keyword>
<dbReference type="InterPro" id="IPR000433">
    <property type="entry name" value="Znf_ZZ"/>
</dbReference>
<evidence type="ECO:0000256" key="7">
    <source>
        <dbReference type="ARBA" id="ARBA00023163"/>
    </source>
</evidence>
<dbReference type="InterPro" id="IPR041983">
    <property type="entry name" value="ADA2-like_ZZ"/>
</dbReference>
<feature type="compositionally biased region" description="Basic and acidic residues" evidence="11">
    <location>
        <begin position="252"/>
        <end position="270"/>
    </location>
</feature>
<evidence type="ECO:0000313" key="18">
    <source>
        <dbReference type="RefSeq" id="XP_011040180.1"/>
    </source>
</evidence>
<evidence type="ECO:0000259" key="12">
    <source>
        <dbReference type="PROSITE" id="PS50090"/>
    </source>
</evidence>
<dbReference type="GeneID" id="105136497"/>
<evidence type="ECO:0000256" key="11">
    <source>
        <dbReference type="SAM" id="MobiDB-lite"/>
    </source>
</evidence>
<feature type="compositionally biased region" description="Polar residues" evidence="11">
    <location>
        <begin position="218"/>
        <end position="233"/>
    </location>
</feature>
<dbReference type="SMART" id="SM00291">
    <property type="entry name" value="ZnF_ZZ"/>
    <property type="match status" value="1"/>
</dbReference>
<evidence type="ECO:0000256" key="6">
    <source>
        <dbReference type="ARBA" id="ARBA00023125"/>
    </source>
</evidence>
<dbReference type="InterPro" id="IPR007526">
    <property type="entry name" value="SWIRM"/>
</dbReference>
<dbReference type="PROSITE" id="PS50135">
    <property type="entry name" value="ZF_ZZ_2"/>
    <property type="match status" value="1"/>
</dbReference>
<dbReference type="PIRSF" id="PIRSF025024">
    <property type="entry name" value="Transcriptional_adaptor_2"/>
    <property type="match status" value="1"/>
</dbReference>
<feature type="region of interest" description="Disordered" evidence="11">
    <location>
        <begin position="1"/>
        <end position="43"/>
    </location>
</feature>
<dbReference type="InterPro" id="IPR016827">
    <property type="entry name" value="Ada2/TADA2"/>
</dbReference>
<feature type="region of interest" description="Disordered" evidence="11">
    <location>
        <begin position="434"/>
        <end position="475"/>
    </location>
</feature>
<proteinExistence type="predicted"/>
<name>A0AAJ6V2P2_POPEU</name>
<dbReference type="SUPFAM" id="SSF46689">
    <property type="entry name" value="Homeodomain-like"/>
    <property type="match status" value="2"/>
</dbReference>
<keyword evidence="4" id="KW-0862">Zinc</keyword>
<dbReference type="SMART" id="SM00717">
    <property type="entry name" value="SANT"/>
    <property type="match status" value="1"/>
</dbReference>
<dbReference type="InterPro" id="IPR001005">
    <property type="entry name" value="SANT/Myb"/>
</dbReference>
<dbReference type="GO" id="GO:0003713">
    <property type="term" value="F:transcription coactivator activity"/>
    <property type="evidence" value="ECO:0007669"/>
    <property type="project" value="InterPro"/>
</dbReference>
<dbReference type="PANTHER" id="PTHR12374">
    <property type="entry name" value="TRANSCRIPTIONAL ADAPTOR 2 ADA2 -RELATED"/>
    <property type="match status" value="1"/>
</dbReference>
<evidence type="ECO:0000313" key="17">
    <source>
        <dbReference type="Proteomes" id="UP000694918"/>
    </source>
</evidence>
<evidence type="ECO:0000256" key="5">
    <source>
        <dbReference type="ARBA" id="ARBA00023015"/>
    </source>
</evidence>
<comment type="subcellular location">
    <subcellularLocation>
        <location evidence="1 9">Nucleus</location>
    </subcellularLocation>
</comment>
<sequence length="559" mass="63022">MGRSRGNFHSTDEDPTQRSRRKKNAASGENSESSSAGQGSSDGKRALYHCNYCNKDITGKTRIKCAVCPDFDLCVECFSVGAEVTPHKSNHPYRVMDNLSFPLICPDWNADEEILLLEGIEMYGLGNWAEVAEHVGTKNKETCIEHYDSVYTQSQFFPLPDMSHVVGKNRKELLAMAKGHSEDKKGTSMLGEHTLKEESPFSPSRVKVEEMHKVGSSGRLSTLNSEVETVSRPNSANSAATAANKKASSTARIKDGPGVKVEDPQEDRNFKGKIPSSSGSEGPSLMELSGYNPKRQEFDPEYDNDAEQLLAEMEFKDNDTEEERELKLRVLRIYSRRLDERKRRKDFILERNLLHPSPFEKDLTPEERALCRRFDPFMRFHSKEEHEELLRAVVKEHRMLKRIKELKEAQAAGCRTAAEAYRYLEHKRKIEAEETSRRLKENSQIGPSSHGAPNAFMTPDSVGKDSSTRPAGQGSSGYVNDLDIMGFYETQLLSETEKQLCCEIHLPPPVYLKMQEVMTKEIFSGNITKKSDAHPLFKIEASKVDGVYDMLVKKGIAQP</sequence>
<dbReference type="GO" id="GO:0006338">
    <property type="term" value="P:chromatin remodeling"/>
    <property type="evidence" value="ECO:0007669"/>
    <property type="project" value="TreeGrafter"/>
</dbReference>
<feature type="compositionally biased region" description="Low complexity" evidence="11">
    <location>
        <begin position="25"/>
        <end position="41"/>
    </location>
</feature>
<dbReference type="RefSeq" id="XP_011040180.1">
    <property type="nucleotide sequence ID" value="XM_011041878.1"/>
</dbReference>
<dbReference type="InterPro" id="IPR009057">
    <property type="entry name" value="Homeodomain-like_sf"/>
</dbReference>
<dbReference type="KEGG" id="peu:105136497"/>
<feature type="domain" description="Myb-like" evidence="12">
    <location>
        <begin position="108"/>
        <end position="151"/>
    </location>
</feature>
<dbReference type="CDD" id="cd00167">
    <property type="entry name" value="SANT"/>
    <property type="match status" value="1"/>
</dbReference>
<feature type="compositionally biased region" description="Low complexity" evidence="11">
    <location>
        <begin position="234"/>
        <end position="251"/>
    </location>
</feature>